<gene>
    <name evidence="2" type="ORF">A2W18_08295</name>
</gene>
<evidence type="ECO:0000259" key="1">
    <source>
        <dbReference type="Pfam" id="PF13116"/>
    </source>
</evidence>
<dbReference type="Proteomes" id="UP000179076">
    <property type="component" value="Unassembled WGS sequence"/>
</dbReference>
<proteinExistence type="predicted"/>
<reference evidence="2 3" key="1">
    <citation type="journal article" date="2016" name="Nat. Commun.">
        <title>Thousands of microbial genomes shed light on interconnected biogeochemical processes in an aquifer system.</title>
        <authorList>
            <person name="Anantharaman K."/>
            <person name="Brown C.T."/>
            <person name="Hug L.A."/>
            <person name="Sharon I."/>
            <person name="Castelle C.J."/>
            <person name="Probst A.J."/>
            <person name="Thomas B.C."/>
            <person name="Singh A."/>
            <person name="Wilkins M.J."/>
            <person name="Karaoz U."/>
            <person name="Brodie E.L."/>
            <person name="Williams K.H."/>
            <person name="Hubbard S.S."/>
            <person name="Banfield J.F."/>
        </authorList>
    </citation>
    <scope>NUCLEOTIDE SEQUENCE [LARGE SCALE GENOMIC DNA]</scope>
</reference>
<protein>
    <recommendedName>
        <fullName evidence="1">YhdP central domain-containing protein</fullName>
    </recommendedName>
</protein>
<dbReference type="PANTHER" id="PTHR38690:SF1">
    <property type="entry name" value="PROTEASE"/>
    <property type="match status" value="1"/>
</dbReference>
<evidence type="ECO:0000313" key="2">
    <source>
        <dbReference type="EMBL" id="OGI61292.1"/>
    </source>
</evidence>
<feature type="domain" description="YhdP central" evidence="1">
    <location>
        <begin position="2"/>
        <end position="323"/>
    </location>
</feature>
<dbReference type="InterPro" id="IPR025263">
    <property type="entry name" value="YhdP_central"/>
</dbReference>
<accession>A0A1F6UVB7</accession>
<dbReference type="AlphaFoldDB" id="A0A1F6UVB7"/>
<evidence type="ECO:0000313" key="3">
    <source>
        <dbReference type="Proteomes" id="UP000179076"/>
    </source>
</evidence>
<dbReference type="Pfam" id="PF13116">
    <property type="entry name" value="YhdP"/>
    <property type="match status" value="1"/>
</dbReference>
<sequence>MNLARHGEEWRMVVDGDAAAGEGSLRARAGNRARLRFDLAYLRLPAPRDSDAKDDRTVDPRSLPAVELRARAFEYKRRSFGELDFAAAPDAQGWRIDRLNLTRPELRIAVDGVWRRRGTRDGSEFNISWNSDDMGASLDALGFPDQMVKGKVSMQAQLAWPGAPSDPELAGMNGNIEVTAENGRFLKLDPGAARLFGLLDLRSIGRYLTLDFSPAFGKGFAFDAIHGKIVVDRGNARTKDLVVSGPSLSLGVAGRVGLATEDYDLAIVTSPRIGSTLTLTSWGLFGPQVAAAVLAFQSLFKRQIQEGARTTYLVKGPWENPRVTKLEKPAAAQPAPAEPAQ</sequence>
<organism evidence="2 3">
    <name type="scientific">Candidatus Muproteobacteria bacterium RBG_16_60_9</name>
    <dbReference type="NCBI Taxonomy" id="1817755"/>
    <lineage>
        <taxon>Bacteria</taxon>
        <taxon>Pseudomonadati</taxon>
        <taxon>Pseudomonadota</taxon>
        <taxon>Candidatus Muproteobacteria</taxon>
    </lineage>
</organism>
<dbReference type="PANTHER" id="PTHR38690">
    <property type="entry name" value="PROTEASE-RELATED"/>
    <property type="match status" value="1"/>
</dbReference>
<dbReference type="EMBL" id="MFSP01000202">
    <property type="protein sequence ID" value="OGI61292.1"/>
    <property type="molecule type" value="Genomic_DNA"/>
</dbReference>
<dbReference type="InterPro" id="IPR011836">
    <property type="entry name" value="YhdP"/>
</dbReference>
<name>A0A1F6UVB7_9PROT</name>
<comment type="caution">
    <text evidence="2">The sequence shown here is derived from an EMBL/GenBank/DDBJ whole genome shotgun (WGS) entry which is preliminary data.</text>
</comment>